<gene>
    <name evidence="3" type="ORF">CXB51_026300</name>
</gene>
<reference evidence="3 4" key="1">
    <citation type="journal article" date="2021" name="bioRxiv">
        <title>The Gossypium anomalum genome as a resource for cotton improvement and evolutionary analysis of hybrid incompatibility.</title>
        <authorList>
            <person name="Grover C.E."/>
            <person name="Yuan D."/>
            <person name="Arick M.A."/>
            <person name="Miller E.R."/>
            <person name="Hu G."/>
            <person name="Peterson D.G."/>
            <person name="Wendel J.F."/>
            <person name="Udall J.A."/>
        </authorList>
    </citation>
    <scope>NUCLEOTIDE SEQUENCE [LARGE SCALE GENOMIC DNA]</scope>
    <source>
        <strain evidence="3">JFW-Udall</strain>
        <tissue evidence="3">Leaf</tissue>
    </source>
</reference>
<dbReference type="EMBL" id="JAHUZN010000010">
    <property type="protein sequence ID" value="KAG8481458.1"/>
    <property type="molecule type" value="Genomic_DNA"/>
</dbReference>
<dbReference type="InterPro" id="IPR043502">
    <property type="entry name" value="DNA/RNA_pol_sf"/>
</dbReference>
<evidence type="ECO:0000313" key="3">
    <source>
        <dbReference type="EMBL" id="KAG8481458.1"/>
    </source>
</evidence>
<accession>A0A8J5Y439</accession>
<feature type="domain" description="Reverse transcriptase" evidence="1">
    <location>
        <begin position="2"/>
        <end position="86"/>
    </location>
</feature>
<dbReference type="InterPro" id="IPR000477">
    <property type="entry name" value="RT_dom"/>
</dbReference>
<dbReference type="GO" id="GO:0003676">
    <property type="term" value="F:nucleic acid binding"/>
    <property type="evidence" value="ECO:0007669"/>
    <property type="project" value="InterPro"/>
</dbReference>
<dbReference type="SUPFAM" id="SSF56672">
    <property type="entry name" value="DNA/RNA polymerases"/>
    <property type="match status" value="1"/>
</dbReference>
<dbReference type="InterPro" id="IPR036397">
    <property type="entry name" value="RNaseH_sf"/>
</dbReference>
<evidence type="ECO:0000259" key="2">
    <source>
        <dbReference type="Pfam" id="PF13456"/>
    </source>
</evidence>
<evidence type="ECO:0008006" key="5">
    <source>
        <dbReference type="Google" id="ProtNLM"/>
    </source>
</evidence>
<dbReference type="GO" id="GO:0004523">
    <property type="term" value="F:RNA-DNA hybrid ribonuclease activity"/>
    <property type="evidence" value="ECO:0007669"/>
    <property type="project" value="InterPro"/>
</dbReference>
<dbReference type="InterPro" id="IPR044730">
    <property type="entry name" value="RNase_H-like_dom_plant"/>
</dbReference>
<protein>
    <recommendedName>
        <fullName evidence="5">Reverse transcriptase domain-containing protein</fullName>
    </recommendedName>
</protein>
<dbReference type="OrthoDB" id="1932527at2759"/>
<dbReference type="InterPro" id="IPR052929">
    <property type="entry name" value="RNase_H-like_EbsB-rel"/>
</dbReference>
<proteinExistence type="predicted"/>
<dbReference type="PANTHER" id="PTHR47074">
    <property type="entry name" value="BNAC02G40300D PROTEIN"/>
    <property type="match status" value="1"/>
</dbReference>
<dbReference type="Proteomes" id="UP000701853">
    <property type="component" value="Chromosome 10"/>
</dbReference>
<dbReference type="Gene3D" id="3.30.420.10">
    <property type="entry name" value="Ribonuclease H-like superfamily/Ribonuclease H"/>
    <property type="match status" value="1"/>
</dbReference>
<name>A0A8J5Y439_9ROSI</name>
<dbReference type="Pfam" id="PF13456">
    <property type="entry name" value="RVT_3"/>
    <property type="match status" value="1"/>
</dbReference>
<evidence type="ECO:0000313" key="4">
    <source>
        <dbReference type="Proteomes" id="UP000701853"/>
    </source>
</evidence>
<organism evidence="3 4">
    <name type="scientific">Gossypium anomalum</name>
    <dbReference type="NCBI Taxonomy" id="47600"/>
    <lineage>
        <taxon>Eukaryota</taxon>
        <taxon>Viridiplantae</taxon>
        <taxon>Streptophyta</taxon>
        <taxon>Embryophyta</taxon>
        <taxon>Tracheophyta</taxon>
        <taxon>Spermatophyta</taxon>
        <taxon>Magnoliopsida</taxon>
        <taxon>eudicotyledons</taxon>
        <taxon>Gunneridae</taxon>
        <taxon>Pentapetalae</taxon>
        <taxon>rosids</taxon>
        <taxon>malvids</taxon>
        <taxon>Malvales</taxon>
        <taxon>Malvaceae</taxon>
        <taxon>Malvoideae</taxon>
        <taxon>Gossypium</taxon>
    </lineage>
</organism>
<dbReference type="Pfam" id="PF00078">
    <property type="entry name" value="RVT_1"/>
    <property type="match status" value="1"/>
</dbReference>
<comment type="caution">
    <text evidence="3">The sequence shown here is derived from an EMBL/GenBank/DDBJ whole genome shotgun (WGS) entry which is preliminary data.</text>
</comment>
<evidence type="ECO:0000259" key="1">
    <source>
        <dbReference type="Pfam" id="PF00078"/>
    </source>
</evidence>
<keyword evidence="4" id="KW-1185">Reference proteome</keyword>
<feature type="domain" description="RNase H type-1" evidence="2">
    <location>
        <begin position="280"/>
        <end position="392"/>
    </location>
</feature>
<sequence>MALKIDTSKAYDRVEWVFLKLMMEKIGFDESWIQLIMKCISTASYSVVLNGTPGKRFKPTRGLRQGDPLSLFLFLICTEGLSTLLRFTNEEGVLIGVKGSRRGPQITHLLLWMIVSYLGKQQIKVQKLLTSSNTTDTIRSNTTDTIRSAITNRLGVKWSNNCEKYLGLPNMVGRKKRARELTFIYLEKYMSRKGSSENKTMLEARGQNITMVADLIDSNDRAWKTKLVKRTFSKEDVQKILHIPLANNPHDDFLAWRGEPTGKYTVRSGYKLLLHAVDLKEHKSCSGIIVRESNGGLIAIKAIIHENIPSSFAAEAIACLQATILGRDLGLQFVDIEGDCLTVIKKANSTNRAKSVTGPYIRDIQEQSKFFLKSNFQYVKRSANEMAHRLAANGLRMGGVANLNHRIIDPEITEVEIDRGW</sequence>
<dbReference type="AlphaFoldDB" id="A0A8J5Y439"/>
<dbReference type="SUPFAM" id="SSF53098">
    <property type="entry name" value="Ribonuclease H-like"/>
    <property type="match status" value="1"/>
</dbReference>
<dbReference type="InterPro" id="IPR002156">
    <property type="entry name" value="RNaseH_domain"/>
</dbReference>
<dbReference type="InterPro" id="IPR012337">
    <property type="entry name" value="RNaseH-like_sf"/>
</dbReference>
<dbReference type="PANTHER" id="PTHR47074:SF61">
    <property type="entry name" value="RNASE H TYPE-1 DOMAIN-CONTAINING PROTEIN"/>
    <property type="match status" value="1"/>
</dbReference>
<dbReference type="CDD" id="cd06222">
    <property type="entry name" value="RNase_H_like"/>
    <property type="match status" value="1"/>
</dbReference>